<feature type="transmembrane region" description="Helical" evidence="1">
    <location>
        <begin position="181"/>
        <end position="201"/>
    </location>
</feature>
<dbReference type="EMBL" id="ML122351">
    <property type="protein sequence ID" value="RPD52581.1"/>
    <property type="molecule type" value="Genomic_DNA"/>
</dbReference>
<keyword evidence="3" id="KW-1185">Reference proteome</keyword>
<proteinExistence type="predicted"/>
<feature type="transmembrane region" description="Helical" evidence="1">
    <location>
        <begin position="30"/>
        <end position="51"/>
    </location>
</feature>
<gene>
    <name evidence="2" type="ORF">L227DRAFT_558556</name>
</gene>
<feature type="transmembrane region" description="Helical" evidence="1">
    <location>
        <begin position="133"/>
        <end position="155"/>
    </location>
</feature>
<organism evidence="2 3">
    <name type="scientific">Lentinus tigrinus ALCF2SS1-6</name>
    <dbReference type="NCBI Taxonomy" id="1328759"/>
    <lineage>
        <taxon>Eukaryota</taxon>
        <taxon>Fungi</taxon>
        <taxon>Dikarya</taxon>
        <taxon>Basidiomycota</taxon>
        <taxon>Agaricomycotina</taxon>
        <taxon>Agaricomycetes</taxon>
        <taxon>Polyporales</taxon>
        <taxon>Polyporaceae</taxon>
        <taxon>Lentinus</taxon>
    </lineage>
</organism>
<feature type="transmembrane region" description="Helical" evidence="1">
    <location>
        <begin position="262"/>
        <end position="289"/>
    </location>
</feature>
<dbReference type="AlphaFoldDB" id="A0A5C2RN54"/>
<feature type="transmembrane region" description="Helical" evidence="1">
    <location>
        <begin position="234"/>
        <end position="256"/>
    </location>
</feature>
<protein>
    <recommendedName>
        <fullName evidence="4">G-protein coupled receptors family 1 profile domain-containing protein</fullName>
    </recommendedName>
</protein>
<accession>A0A5C2RN54</accession>
<reference evidence="2" key="1">
    <citation type="journal article" date="2018" name="Genome Biol. Evol.">
        <title>Genomics and development of Lentinus tigrinus, a white-rot wood-decaying mushroom with dimorphic fruiting bodies.</title>
        <authorList>
            <person name="Wu B."/>
            <person name="Xu Z."/>
            <person name="Knudson A."/>
            <person name="Carlson A."/>
            <person name="Chen N."/>
            <person name="Kovaka S."/>
            <person name="LaButti K."/>
            <person name="Lipzen A."/>
            <person name="Pennachio C."/>
            <person name="Riley R."/>
            <person name="Schakwitz W."/>
            <person name="Umezawa K."/>
            <person name="Ohm R.A."/>
            <person name="Grigoriev I.V."/>
            <person name="Nagy L.G."/>
            <person name="Gibbons J."/>
            <person name="Hibbett D."/>
        </authorList>
    </citation>
    <scope>NUCLEOTIDE SEQUENCE [LARGE SCALE GENOMIC DNA]</scope>
    <source>
        <strain evidence="2">ALCF2SS1-6</strain>
    </source>
</reference>
<evidence type="ECO:0000256" key="1">
    <source>
        <dbReference type="SAM" id="Phobius"/>
    </source>
</evidence>
<feature type="transmembrane region" description="Helical" evidence="1">
    <location>
        <begin position="63"/>
        <end position="84"/>
    </location>
</feature>
<feature type="transmembrane region" description="Helical" evidence="1">
    <location>
        <begin position="96"/>
        <end position="121"/>
    </location>
</feature>
<evidence type="ECO:0000313" key="3">
    <source>
        <dbReference type="Proteomes" id="UP000313359"/>
    </source>
</evidence>
<keyword evidence="1" id="KW-0812">Transmembrane</keyword>
<keyword evidence="1" id="KW-0472">Membrane</keyword>
<keyword evidence="1" id="KW-1133">Transmembrane helix</keyword>
<name>A0A5C2RN54_9APHY</name>
<sequence>MSSTLALRVDLSPGLVPPALQAEFDSLVDLLVIVTVFPTLLIPIAVCLFMFTKPEIQRKPVFILNVLSIMLGLVFGGFSIATVSRTVAGHFVSAQFIVALSGLYFFIPVCVQCILFVRIFAVYPPQTISRLRAVAIYGTLLAMTVARVVNLAIALKEMNDASRHAANAFAITTVGAHIPSIMAELSMGLVYDTIASSLFLFRLRQGGALKSNTAEDQIVSRGEGPMSYTARLRALFWIALTNFVVPVIFNVLLLILVHNETFGNIVTVIAVISVNVYVQIVSGLLATLWCHSRVHGETIASASARESPMVESIATLKFAPPSVLASHIHMDLDTVHGSSATGSSGTV</sequence>
<evidence type="ECO:0008006" key="4">
    <source>
        <dbReference type="Google" id="ProtNLM"/>
    </source>
</evidence>
<dbReference type="Proteomes" id="UP000313359">
    <property type="component" value="Unassembled WGS sequence"/>
</dbReference>
<evidence type="ECO:0000313" key="2">
    <source>
        <dbReference type="EMBL" id="RPD52581.1"/>
    </source>
</evidence>
<dbReference type="OrthoDB" id="2548432at2759"/>